<comment type="catalytic activity">
    <reaction evidence="7 8">
        <text>tRNA(Tyr) + L-tyrosine + ATP = L-tyrosyl-tRNA(Tyr) + AMP + diphosphate + H(+)</text>
        <dbReference type="Rhea" id="RHEA:10220"/>
        <dbReference type="Rhea" id="RHEA-COMP:9706"/>
        <dbReference type="Rhea" id="RHEA-COMP:9707"/>
        <dbReference type="ChEBI" id="CHEBI:15378"/>
        <dbReference type="ChEBI" id="CHEBI:30616"/>
        <dbReference type="ChEBI" id="CHEBI:33019"/>
        <dbReference type="ChEBI" id="CHEBI:58315"/>
        <dbReference type="ChEBI" id="CHEBI:78442"/>
        <dbReference type="ChEBI" id="CHEBI:78536"/>
        <dbReference type="ChEBI" id="CHEBI:456215"/>
        <dbReference type="EC" id="6.1.1.1"/>
    </reaction>
</comment>
<protein>
    <recommendedName>
        <fullName evidence="8">Tyrosine--tRNA ligase</fullName>
        <ecNumber evidence="8">6.1.1.1</ecNumber>
    </recommendedName>
    <alternativeName>
        <fullName evidence="8">Tyrosyl-tRNA synthetase</fullName>
    </alternativeName>
</protein>
<evidence type="ECO:0000256" key="6">
    <source>
        <dbReference type="ARBA" id="ARBA00023146"/>
    </source>
</evidence>
<dbReference type="OrthoDB" id="337870at2759"/>
<evidence type="ECO:0000256" key="3">
    <source>
        <dbReference type="ARBA" id="ARBA00022741"/>
    </source>
</evidence>
<organism evidence="10 11">
    <name type="scientific">Lophiostoma macrostomum CBS 122681</name>
    <dbReference type="NCBI Taxonomy" id="1314788"/>
    <lineage>
        <taxon>Eukaryota</taxon>
        <taxon>Fungi</taxon>
        <taxon>Dikarya</taxon>
        <taxon>Ascomycota</taxon>
        <taxon>Pezizomycotina</taxon>
        <taxon>Dothideomycetes</taxon>
        <taxon>Pleosporomycetidae</taxon>
        <taxon>Pleosporales</taxon>
        <taxon>Lophiostomataceae</taxon>
        <taxon>Lophiostoma</taxon>
    </lineage>
</organism>
<dbReference type="PRINTS" id="PR01040">
    <property type="entry name" value="TRNASYNTHTYR"/>
</dbReference>
<evidence type="ECO:0000256" key="8">
    <source>
        <dbReference type="RuleBase" id="RU361234"/>
    </source>
</evidence>
<keyword evidence="11" id="KW-1185">Reference proteome</keyword>
<dbReference type="PROSITE" id="PS00178">
    <property type="entry name" value="AA_TRNA_LIGASE_I"/>
    <property type="match status" value="1"/>
</dbReference>
<sequence>MAAISLSRQLPRARPHVCSRGFRRQCPPQRALWAGPSPDVKEEWKQKAERIRGGAERSMLDLLEKRGFVKDVAGGREALDWLMTEKRIGAYVGVDPTAPSLHVGHLLPLMALYWMWLFGFRTVTLLGGGTVHIGDPSGRTSARARQAERTHQLNTQAVRQQLDQLWVHVKCLGIKHQHPANIGRFRRILNNEQWLNKVSVIQLMKTMGSSMRLGTMLSRDSVRKRLEKGDGMSLSEFCYPLFQGYDWWHMYNSQPTLLQLQIGGSDQYGNICAGMEAVDHMRALHRGAKTEAILKDPLTAPFGLTTPLLTTASGEKFGKSANNAVWLDPDMLSSFDLYQYFLRTSDDDVYRYLKLFTFLPLDSILLVMKRHSEDASKRIAQHLLAKEIVELAHGAAAAREAETAHKEAFSHGTNSYPLRALRNTLRAQEQSKQTTPADGPAAELLLHKEKYLTSSSATTEESQNASSVNPKANTVTLPASLLRKGSFPHVLYASGLVPSRKEGRRMIESGGAYAVVPNSGSIEDPNSLRWEQIPTAFLDADPNHYLVDYEGLVLRVGKSKIQVCRVVLDARFKAEGLSCPGWEDADAKRDVSDESP</sequence>
<keyword evidence="4 8" id="KW-0067">ATP-binding</keyword>
<dbReference type="Pfam" id="PF00579">
    <property type="entry name" value="tRNA-synt_1b"/>
    <property type="match status" value="1"/>
</dbReference>
<gene>
    <name evidence="10" type="ORF">K491DRAFT_591309</name>
</gene>
<keyword evidence="3 8" id="KW-0547">Nucleotide-binding</keyword>
<evidence type="ECO:0000256" key="7">
    <source>
        <dbReference type="ARBA" id="ARBA00048248"/>
    </source>
</evidence>
<dbReference type="Gene3D" id="1.10.240.10">
    <property type="entry name" value="Tyrosyl-Transfer RNA Synthetase"/>
    <property type="match status" value="1"/>
</dbReference>
<dbReference type="PANTHER" id="PTHR11766:SF0">
    <property type="entry name" value="TYROSINE--TRNA LIGASE, MITOCHONDRIAL"/>
    <property type="match status" value="1"/>
</dbReference>
<keyword evidence="5 8" id="KW-0648">Protein biosynthesis</keyword>
<dbReference type="Gene3D" id="3.10.290.10">
    <property type="entry name" value="RNA-binding S4 domain"/>
    <property type="match status" value="1"/>
</dbReference>
<evidence type="ECO:0000256" key="5">
    <source>
        <dbReference type="ARBA" id="ARBA00022917"/>
    </source>
</evidence>
<dbReference type="Pfam" id="PF16714">
    <property type="entry name" value="TyrRSs_C"/>
    <property type="match status" value="1"/>
</dbReference>
<dbReference type="CDD" id="cd00805">
    <property type="entry name" value="TyrRS_core"/>
    <property type="match status" value="1"/>
</dbReference>
<dbReference type="InterPro" id="IPR001412">
    <property type="entry name" value="aa-tRNA-synth_I_CS"/>
</dbReference>
<comment type="similarity">
    <text evidence="1 8">Belongs to the class-I aminoacyl-tRNA synthetase family.</text>
</comment>
<dbReference type="GO" id="GO:0005739">
    <property type="term" value="C:mitochondrion"/>
    <property type="evidence" value="ECO:0007669"/>
    <property type="project" value="TreeGrafter"/>
</dbReference>
<evidence type="ECO:0000259" key="9">
    <source>
        <dbReference type="Pfam" id="PF16714"/>
    </source>
</evidence>
<proteinExistence type="inferred from homology"/>
<evidence type="ECO:0000313" key="10">
    <source>
        <dbReference type="EMBL" id="KAF2659312.1"/>
    </source>
</evidence>
<dbReference type="InterPro" id="IPR014729">
    <property type="entry name" value="Rossmann-like_a/b/a_fold"/>
</dbReference>
<reference evidence="10" key="1">
    <citation type="journal article" date="2020" name="Stud. Mycol.">
        <title>101 Dothideomycetes genomes: a test case for predicting lifestyles and emergence of pathogens.</title>
        <authorList>
            <person name="Haridas S."/>
            <person name="Albert R."/>
            <person name="Binder M."/>
            <person name="Bloem J."/>
            <person name="Labutti K."/>
            <person name="Salamov A."/>
            <person name="Andreopoulos B."/>
            <person name="Baker S."/>
            <person name="Barry K."/>
            <person name="Bills G."/>
            <person name="Bluhm B."/>
            <person name="Cannon C."/>
            <person name="Castanera R."/>
            <person name="Culley D."/>
            <person name="Daum C."/>
            <person name="Ezra D."/>
            <person name="Gonzalez J."/>
            <person name="Henrissat B."/>
            <person name="Kuo A."/>
            <person name="Liang C."/>
            <person name="Lipzen A."/>
            <person name="Lutzoni F."/>
            <person name="Magnuson J."/>
            <person name="Mondo S."/>
            <person name="Nolan M."/>
            <person name="Ohm R."/>
            <person name="Pangilinan J."/>
            <person name="Park H.-J."/>
            <person name="Ramirez L."/>
            <person name="Alfaro M."/>
            <person name="Sun H."/>
            <person name="Tritt A."/>
            <person name="Yoshinaga Y."/>
            <person name="Zwiers L.-H."/>
            <person name="Turgeon B."/>
            <person name="Goodwin S."/>
            <person name="Spatafora J."/>
            <person name="Crous P."/>
            <person name="Grigoriev I."/>
        </authorList>
    </citation>
    <scope>NUCLEOTIDE SEQUENCE</scope>
    <source>
        <strain evidence="10">CBS 122681</strain>
    </source>
</reference>
<keyword evidence="2 8" id="KW-0436">Ligase</keyword>
<dbReference type="Gene3D" id="3.40.50.620">
    <property type="entry name" value="HUPs"/>
    <property type="match status" value="1"/>
</dbReference>
<keyword evidence="6 8" id="KW-0030">Aminoacyl-tRNA synthetase</keyword>
<dbReference type="NCBIfam" id="TIGR00234">
    <property type="entry name" value="tyrS"/>
    <property type="match status" value="1"/>
</dbReference>
<dbReference type="AlphaFoldDB" id="A0A6A6THU9"/>
<dbReference type="InterPro" id="IPR036986">
    <property type="entry name" value="S4_RNA-bd_sf"/>
</dbReference>
<dbReference type="FunFam" id="1.10.240.10:FF:000001">
    <property type="entry name" value="Tyrosine--tRNA ligase"/>
    <property type="match status" value="1"/>
</dbReference>
<dbReference type="GO" id="GO:0003723">
    <property type="term" value="F:RNA binding"/>
    <property type="evidence" value="ECO:0007669"/>
    <property type="project" value="InterPro"/>
</dbReference>
<dbReference type="InterPro" id="IPR032005">
    <property type="entry name" value="TyrRSs_C"/>
</dbReference>
<evidence type="ECO:0000256" key="1">
    <source>
        <dbReference type="ARBA" id="ARBA00005594"/>
    </source>
</evidence>
<dbReference type="GO" id="GO:0005524">
    <property type="term" value="F:ATP binding"/>
    <property type="evidence" value="ECO:0007669"/>
    <property type="project" value="UniProtKB-KW"/>
</dbReference>
<dbReference type="GO" id="GO:0006437">
    <property type="term" value="P:tyrosyl-tRNA aminoacylation"/>
    <property type="evidence" value="ECO:0007669"/>
    <property type="project" value="InterPro"/>
</dbReference>
<feature type="domain" description="Tyrosyl-tRNA synthetase C-terminal" evidence="9">
    <location>
        <begin position="469"/>
        <end position="583"/>
    </location>
</feature>
<evidence type="ECO:0000313" key="11">
    <source>
        <dbReference type="Proteomes" id="UP000799324"/>
    </source>
</evidence>
<dbReference type="InterPro" id="IPR002305">
    <property type="entry name" value="aa-tRNA-synth_Ic"/>
</dbReference>
<dbReference type="PANTHER" id="PTHR11766">
    <property type="entry name" value="TYROSYL-TRNA SYNTHETASE"/>
    <property type="match status" value="1"/>
</dbReference>
<dbReference type="Proteomes" id="UP000799324">
    <property type="component" value="Unassembled WGS sequence"/>
</dbReference>
<dbReference type="FunFam" id="3.40.50.620:FF:000227">
    <property type="entry name" value="Tyrosine--tRNA ligase"/>
    <property type="match status" value="1"/>
</dbReference>
<dbReference type="InterPro" id="IPR002307">
    <property type="entry name" value="Tyr-tRNA-ligase"/>
</dbReference>
<dbReference type="EMBL" id="MU004308">
    <property type="protein sequence ID" value="KAF2659312.1"/>
    <property type="molecule type" value="Genomic_DNA"/>
</dbReference>
<dbReference type="GO" id="GO:0005829">
    <property type="term" value="C:cytosol"/>
    <property type="evidence" value="ECO:0007669"/>
    <property type="project" value="TreeGrafter"/>
</dbReference>
<dbReference type="InterPro" id="IPR024088">
    <property type="entry name" value="Tyr-tRNA-ligase_bac-type"/>
</dbReference>
<name>A0A6A6THU9_9PLEO</name>
<accession>A0A6A6THU9</accession>
<dbReference type="EC" id="6.1.1.1" evidence="8"/>
<evidence type="ECO:0000256" key="4">
    <source>
        <dbReference type="ARBA" id="ARBA00022840"/>
    </source>
</evidence>
<dbReference type="GO" id="GO:0004831">
    <property type="term" value="F:tyrosine-tRNA ligase activity"/>
    <property type="evidence" value="ECO:0007669"/>
    <property type="project" value="UniProtKB-EC"/>
</dbReference>
<evidence type="ECO:0000256" key="2">
    <source>
        <dbReference type="ARBA" id="ARBA00022598"/>
    </source>
</evidence>
<dbReference type="SUPFAM" id="SSF52374">
    <property type="entry name" value="Nucleotidylyl transferase"/>
    <property type="match status" value="1"/>
</dbReference>